<dbReference type="SMART" id="SM01323">
    <property type="entry name" value="YajC"/>
    <property type="match status" value="1"/>
</dbReference>
<dbReference type="AlphaFoldDB" id="G2J9H9"/>
<gene>
    <name evidence="12" type="primary">YajC</name>
    <name evidence="12" type="ORF">CAGGBEG34_230069</name>
</gene>
<evidence type="ECO:0000313" key="12">
    <source>
        <dbReference type="EMBL" id="CCD29426.1"/>
    </source>
</evidence>
<sequence>MPLISSAFAQNATSASQSGLMSFLPLIAMFAVLYFIMIRPQMKRHKEHRTMLSALAKGDEVTTGGGLVGKVTQVGETYIRLEISEGVEILLQKSAITAILPKGSIKAI</sequence>
<evidence type="ECO:0000256" key="6">
    <source>
        <dbReference type="ARBA" id="ARBA00022692"/>
    </source>
</evidence>
<dbReference type="RefSeq" id="WP_006682617.1">
    <property type="nucleotide sequence ID" value="NZ_CAFB01000040.1"/>
</dbReference>
<dbReference type="InterPro" id="IPR003849">
    <property type="entry name" value="Preprotein_translocase_YajC"/>
</dbReference>
<evidence type="ECO:0000256" key="8">
    <source>
        <dbReference type="ARBA" id="ARBA00022989"/>
    </source>
</evidence>
<keyword evidence="13" id="KW-1185">Reference proteome</keyword>
<keyword evidence="10 11" id="KW-0472">Membrane</keyword>
<organism evidence="12 13">
    <name type="scientific">Candidatus Glomeribacter gigasporarum BEG34</name>
    <dbReference type="NCBI Taxonomy" id="1070319"/>
    <lineage>
        <taxon>Bacteria</taxon>
        <taxon>Pseudomonadati</taxon>
        <taxon>Pseudomonadota</taxon>
        <taxon>Betaproteobacteria</taxon>
        <taxon>Burkholderiales</taxon>
        <taxon>Burkholderiaceae</taxon>
        <taxon>Candidatus Glomeribacter</taxon>
    </lineage>
</organism>
<comment type="caution">
    <text evidence="12">The sequence shown here is derived from an EMBL/GenBank/DDBJ whole genome shotgun (WGS) entry which is preliminary data.</text>
</comment>
<evidence type="ECO:0000256" key="2">
    <source>
        <dbReference type="ARBA" id="ARBA00006742"/>
    </source>
</evidence>
<dbReference type="STRING" id="1070319.CAGGBEG34_230069"/>
<dbReference type="PRINTS" id="PR01853">
    <property type="entry name" value="YAJCTRNLCASE"/>
</dbReference>
<protein>
    <recommendedName>
        <fullName evidence="3">Sec translocon accessory complex subunit YajC</fullName>
    </recommendedName>
</protein>
<evidence type="ECO:0000313" key="13">
    <source>
        <dbReference type="Proteomes" id="UP000054051"/>
    </source>
</evidence>
<dbReference type="GO" id="GO:0005886">
    <property type="term" value="C:plasma membrane"/>
    <property type="evidence" value="ECO:0007669"/>
    <property type="project" value="UniProtKB-SubCell"/>
</dbReference>
<comment type="subcellular location">
    <subcellularLocation>
        <location evidence="1">Cell membrane</location>
        <topology evidence="1">Single-pass membrane protein</topology>
    </subcellularLocation>
</comment>
<keyword evidence="8 11" id="KW-1133">Transmembrane helix</keyword>
<evidence type="ECO:0000256" key="5">
    <source>
        <dbReference type="ARBA" id="ARBA00022475"/>
    </source>
</evidence>
<dbReference type="PANTHER" id="PTHR33909">
    <property type="entry name" value="SEC TRANSLOCON ACCESSORY COMPLEX SUBUNIT YAJC"/>
    <property type="match status" value="1"/>
</dbReference>
<dbReference type="GO" id="GO:0015031">
    <property type="term" value="P:protein transport"/>
    <property type="evidence" value="ECO:0007669"/>
    <property type="project" value="UniProtKB-KW"/>
</dbReference>
<dbReference type="Pfam" id="PF02699">
    <property type="entry name" value="YajC"/>
    <property type="match status" value="1"/>
</dbReference>
<dbReference type="PANTHER" id="PTHR33909:SF1">
    <property type="entry name" value="SEC TRANSLOCON ACCESSORY COMPLEX SUBUNIT YAJC"/>
    <property type="match status" value="1"/>
</dbReference>
<evidence type="ECO:0000256" key="1">
    <source>
        <dbReference type="ARBA" id="ARBA00004162"/>
    </source>
</evidence>
<keyword evidence="7" id="KW-0653">Protein transport</keyword>
<keyword evidence="9" id="KW-0811">Translocation</keyword>
<evidence type="ECO:0000256" key="4">
    <source>
        <dbReference type="ARBA" id="ARBA00022448"/>
    </source>
</evidence>
<evidence type="ECO:0000256" key="7">
    <source>
        <dbReference type="ARBA" id="ARBA00022927"/>
    </source>
</evidence>
<evidence type="ECO:0000256" key="10">
    <source>
        <dbReference type="ARBA" id="ARBA00023136"/>
    </source>
</evidence>
<reference evidence="12 13" key="1">
    <citation type="submission" date="2011-08" db="EMBL/GenBank/DDBJ databases">
        <title>The genome of the obligate endobacterium of an arbuscular mycorrhizal fungus reveals an interphylum network of nutritional interactions.</title>
        <authorList>
            <person name="Ghignone S."/>
            <person name="Salvioli A."/>
            <person name="Anca I."/>
            <person name="Lumini E."/>
            <person name="Ortu G."/>
            <person name="Petiti L."/>
            <person name="Cruveiller S."/>
            <person name="Bianciotto V."/>
            <person name="Piffanelli P."/>
            <person name="Lanfranco L."/>
            <person name="Bonfante P."/>
        </authorList>
    </citation>
    <scope>NUCLEOTIDE SEQUENCE [LARGE SCALE GENOMIC DNA]</scope>
    <source>
        <strain evidence="12 13">BEG34</strain>
    </source>
</reference>
<keyword evidence="4" id="KW-0813">Transport</keyword>
<comment type="similarity">
    <text evidence="2">Belongs to the YajC family.</text>
</comment>
<feature type="transmembrane region" description="Helical" evidence="11">
    <location>
        <begin position="20"/>
        <end position="38"/>
    </location>
</feature>
<evidence type="ECO:0000256" key="3">
    <source>
        <dbReference type="ARBA" id="ARBA00014962"/>
    </source>
</evidence>
<proteinExistence type="inferred from homology"/>
<dbReference type="EMBL" id="CAFB01000040">
    <property type="protein sequence ID" value="CCD29426.1"/>
    <property type="molecule type" value="Genomic_DNA"/>
</dbReference>
<evidence type="ECO:0000256" key="11">
    <source>
        <dbReference type="SAM" id="Phobius"/>
    </source>
</evidence>
<dbReference type="eggNOG" id="COG1862">
    <property type="taxonomic scope" value="Bacteria"/>
</dbReference>
<dbReference type="Proteomes" id="UP000054051">
    <property type="component" value="Unassembled WGS sequence"/>
</dbReference>
<dbReference type="OrthoDB" id="9811406at2"/>
<accession>G2J9H9</accession>
<name>G2J9H9_9BURK</name>
<keyword evidence="5" id="KW-1003">Cell membrane</keyword>
<evidence type="ECO:0000256" key="9">
    <source>
        <dbReference type="ARBA" id="ARBA00023010"/>
    </source>
</evidence>
<keyword evidence="6 11" id="KW-0812">Transmembrane</keyword>
<dbReference type="NCBIfam" id="TIGR00739">
    <property type="entry name" value="yajC"/>
    <property type="match status" value="1"/>
</dbReference>